<feature type="compositionally biased region" description="Polar residues" evidence="1">
    <location>
        <begin position="1"/>
        <end position="10"/>
    </location>
</feature>
<feature type="region of interest" description="Disordered" evidence="1">
    <location>
        <begin position="101"/>
        <end position="120"/>
    </location>
</feature>
<dbReference type="Proteomes" id="UP000324222">
    <property type="component" value="Unassembled WGS sequence"/>
</dbReference>
<accession>A0A5B7FQ40</accession>
<organism evidence="2 3">
    <name type="scientific">Portunus trituberculatus</name>
    <name type="common">Swimming crab</name>
    <name type="synonym">Neptunus trituberculatus</name>
    <dbReference type="NCBI Taxonomy" id="210409"/>
    <lineage>
        <taxon>Eukaryota</taxon>
        <taxon>Metazoa</taxon>
        <taxon>Ecdysozoa</taxon>
        <taxon>Arthropoda</taxon>
        <taxon>Crustacea</taxon>
        <taxon>Multicrustacea</taxon>
        <taxon>Malacostraca</taxon>
        <taxon>Eumalacostraca</taxon>
        <taxon>Eucarida</taxon>
        <taxon>Decapoda</taxon>
        <taxon>Pleocyemata</taxon>
        <taxon>Brachyura</taxon>
        <taxon>Eubrachyura</taxon>
        <taxon>Portunoidea</taxon>
        <taxon>Portunidae</taxon>
        <taxon>Portuninae</taxon>
        <taxon>Portunus</taxon>
    </lineage>
</organism>
<dbReference type="AlphaFoldDB" id="A0A5B7FQ40"/>
<evidence type="ECO:0000313" key="3">
    <source>
        <dbReference type="Proteomes" id="UP000324222"/>
    </source>
</evidence>
<gene>
    <name evidence="2" type="ORF">E2C01_042391</name>
</gene>
<sequence>MASASSSSKNDNYHNYETDSDDILEDSHYDPGKEIEDSEIDSITSAETLPAREGEQSGDDSASGQPDPSASCFTLLSDPFADKQPDLLSFLKQGFTNVHPGIITHHETDPMATRGRGRESSLVLETPTTTTKPTPLSTSELTSTASTGAPAASRGAKTSHRFSAAAMVLLNIEEQI</sequence>
<feature type="compositionally biased region" description="Polar residues" evidence="1">
    <location>
        <begin position="59"/>
        <end position="74"/>
    </location>
</feature>
<feature type="region of interest" description="Disordered" evidence="1">
    <location>
        <begin position="1"/>
        <end position="77"/>
    </location>
</feature>
<feature type="region of interest" description="Disordered" evidence="1">
    <location>
        <begin position="125"/>
        <end position="157"/>
    </location>
</feature>
<reference evidence="2 3" key="1">
    <citation type="submission" date="2019-05" db="EMBL/GenBank/DDBJ databases">
        <title>Another draft genome of Portunus trituberculatus and its Hox gene families provides insights of decapod evolution.</title>
        <authorList>
            <person name="Jeong J.-H."/>
            <person name="Song I."/>
            <person name="Kim S."/>
            <person name="Choi T."/>
            <person name="Kim D."/>
            <person name="Ryu S."/>
            <person name="Kim W."/>
        </authorList>
    </citation>
    <scope>NUCLEOTIDE SEQUENCE [LARGE SCALE GENOMIC DNA]</scope>
    <source>
        <tissue evidence="2">Muscle</tissue>
    </source>
</reference>
<comment type="caution">
    <text evidence="2">The sequence shown here is derived from an EMBL/GenBank/DDBJ whole genome shotgun (WGS) entry which is preliminary data.</text>
</comment>
<proteinExistence type="predicted"/>
<feature type="compositionally biased region" description="Basic and acidic residues" evidence="1">
    <location>
        <begin position="25"/>
        <end position="35"/>
    </location>
</feature>
<protein>
    <submittedName>
        <fullName evidence="2">Uncharacterized protein</fullName>
    </submittedName>
</protein>
<name>A0A5B7FQ40_PORTR</name>
<dbReference type="EMBL" id="VSRR010008374">
    <property type="protein sequence ID" value="MPC48612.1"/>
    <property type="molecule type" value="Genomic_DNA"/>
</dbReference>
<evidence type="ECO:0000256" key="1">
    <source>
        <dbReference type="SAM" id="MobiDB-lite"/>
    </source>
</evidence>
<keyword evidence="3" id="KW-1185">Reference proteome</keyword>
<evidence type="ECO:0000313" key="2">
    <source>
        <dbReference type="EMBL" id="MPC48612.1"/>
    </source>
</evidence>
<feature type="compositionally biased region" description="Low complexity" evidence="1">
    <location>
        <begin position="125"/>
        <end position="156"/>
    </location>
</feature>